<name>A0A414P0N0_9FIRM</name>
<dbReference type="RefSeq" id="WP_118213369.1">
    <property type="nucleotide sequence ID" value="NZ_QRHG01000086.1"/>
</dbReference>
<dbReference type="Proteomes" id="UP000284902">
    <property type="component" value="Unassembled WGS sequence"/>
</dbReference>
<evidence type="ECO:0000256" key="1">
    <source>
        <dbReference type="SAM" id="MobiDB-lite"/>
    </source>
</evidence>
<evidence type="ECO:0000313" key="2">
    <source>
        <dbReference type="EMBL" id="RHF54403.1"/>
    </source>
</evidence>
<proteinExistence type="predicted"/>
<comment type="caution">
    <text evidence="2">The sequence shown here is derived from an EMBL/GenBank/DDBJ whole genome shotgun (WGS) entry which is preliminary data.</text>
</comment>
<gene>
    <name evidence="2" type="ORF">DW672_14070</name>
</gene>
<evidence type="ECO:0000313" key="3">
    <source>
        <dbReference type="Proteomes" id="UP000284902"/>
    </source>
</evidence>
<organism evidence="2 3">
    <name type="scientific">[Ruminococcus] lactaris</name>
    <dbReference type="NCBI Taxonomy" id="46228"/>
    <lineage>
        <taxon>Bacteria</taxon>
        <taxon>Bacillati</taxon>
        <taxon>Bacillota</taxon>
        <taxon>Clostridia</taxon>
        <taxon>Lachnospirales</taxon>
        <taxon>Lachnospiraceae</taxon>
        <taxon>Mediterraneibacter</taxon>
    </lineage>
</organism>
<dbReference type="EMBL" id="QRHG01000086">
    <property type="protein sequence ID" value="RHF54403.1"/>
    <property type="molecule type" value="Genomic_DNA"/>
</dbReference>
<feature type="compositionally biased region" description="Basic and acidic residues" evidence="1">
    <location>
        <begin position="1"/>
        <end position="11"/>
    </location>
</feature>
<reference evidence="2 3" key="1">
    <citation type="submission" date="2018-08" db="EMBL/GenBank/DDBJ databases">
        <title>A genome reference for cultivated species of the human gut microbiota.</title>
        <authorList>
            <person name="Zou Y."/>
            <person name="Xue W."/>
            <person name="Luo G."/>
        </authorList>
    </citation>
    <scope>NUCLEOTIDE SEQUENCE [LARGE SCALE GENOMIC DNA]</scope>
    <source>
        <strain evidence="2 3">AM25-1LB</strain>
    </source>
</reference>
<dbReference type="AlphaFoldDB" id="A0A414P0N0"/>
<feature type="region of interest" description="Disordered" evidence="1">
    <location>
        <begin position="1"/>
        <end position="31"/>
    </location>
</feature>
<accession>A0A414P0N0</accession>
<sequence length="131" mass="15009">MFDVRIQKSESSKGNGVEKNAGADNYGKSMDISKGKMYQQGQHYNKHGRDMGYSSKAEYEKAVREFFEQNRNTSEIYEGVWNSSRGSQSGQRQIIMRQDGKQLIINKESGQIIDFYEGTSLDGFVNIERMQ</sequence>
<protein>
    <submittedName>
        <fullName evidence="2">Uncharacterized protein</fullName>
    </submittedName>
</protein>